<evidence type="ECO:0000256" key="1">
    <source>
        <dbReference type="SAM" id="MobiDB-lite"/>
    </source>
</evidence>
<organism evidence="2">
    <name type="scientific">Opuntia streptacantha</name>
    <name type="common">Prickly pear cactus</name>
    <name type="synonym">Opuntia cardona</name>
    <dbReference type="NCBI Taxonomy" id="393608"/>
    <lineage>
        <taxon>Eukaryota</taxon>
        <taxon>Viridiplantae</taxon>
        <taxon>Streptophyta</taxon>
        <taxon>Embryophyta</taxon>
        <taxon>Tracheophyta</taxon>
        <taxon>Spermatophyta</taxon>
        <taxon>Magnoliopsida</taxon>
        <taxon>eudicotyledons</taxon>
        <taxon>Gunneridae</taxon>
        <taxon>Pentapetalae</taxon>
        <taxon>Caryophyllales</taxon>
        <taxon>Cactineae</taxon>
        <taxon>Cactaceae</taxon>
        <taxon>Opuntioideae</taxon>
        <taxon>Opuntia</taxon>
    </lineage>
</organism>
<protein>
    <submittedName>
        <fullName evidence="2">Uncharacterized protein</fullName>
    </submittedName>
</protein>
<reference evidence="2" key="2">
    <citation type="submission" date="2020-07" db="EMBL/GenBank/DDBJ databases">
        <authorList>
            <person name="Vera ALvarez R."/>
            <person name="Arias-Moreno D.M."/>
            <person name="Jimenez-Jacinto V."/>
            <person name="Jimenez-Bremont J.F."/>
            <person name="Swaminathan K."/>
            <person name="Moose S.P."/>
            <person name="Guerrero-Gonzalez M.L."/>
            <person name="Marino-Ramirez L."/>
            <person name="Landsman D."/>
            <person name="Rodriguez-Kessler M."/>
            <person name="Delgado-Sanchez P."/>
        </authorList>
    </citation>
    <scope>NUCLEOTIDE SEQUENCE</scope>
    <source>
        <tissue evidence="2">Cladode</tissue>
    </source>
</reference>
<dbReference type="AlphaFoldDB" id="A0A7C9DUW0"/>
<sequence>MIAKHGAITNLKSNPTSGPFLHMVRKQLQHFHRPHQLHPRFQLHRRPRRRGWTHRRCHRHRRCFRRHRERSDIEGGGHVLSPTCGDVSGGDVYESDGAGGVGEELEGAVVVREGVAVRVPNGDVLEECEVSGAVSEREDREFHGVDGDLGV</sequence>
<proteinExistence type="predicted"/>
<accession>A0A7C9DUW0</accession>
<evidence type="ECO:0000313" key="2">
    <source>
        <dbReference type="EMBL" id="MBA4647148.1"/>
    </source>
</evidence>
<name>A0A7C9DUW0_OPUST</name>
<reference evidence="2" key="1">
    <citation type="journal article" date="2013" name="J. Plant Res.">
        <title>Effect of fungi and light on seed germination of three Opuntia species from semiarid lands of central Mexico.</title>
        <authorList>
            <person name="Delgado-Sanchez P."/>
            <person name="Jimenez-Bremont J.F."/>
            <person name="Guerrero-Gonzalez Mde L."/>
            <person name="Flores J."/>
        </authorList>
    </citation>
    <scope>NUCLEOTIDE SEQUENCE</scope>
    <source>
        <tissue evidence="2">Cladode</tissue>
    </source>
</reference>
<feature type="region of interest" description="Disordered" evidence="1">
    <location>
        <begin position="74"/>
        <end position="99"/>
    </location>
</feature>
<dbReference type="EMBL" id="GISG01149335">
    <property type="protein sequence ID" value="MBA4647147.1"/>
    <property type="molecule type" value="Transcribed_RNA"/>
</dbReference>
<dbReference type="EMBL" id="GISG01149336">
    <property type="protein sequence ID" value="MBA4647148.1"/>
    <property type="molecule type" value="Transcribed_RNA"/>
</dbReference>